<dbReference type="PANTHER" id="PTHR42939">
    <property type="entry name" value="ABC TRANSPORTER ATP-BINDING PROTEIN ALBC-RELATED"/>
    <property type="match status" value="1"/>
</dbReference>
<dbReference type="SMART" id="SM00382">
    <property type="entry name" value="AAA"/>
    <property type="match status" value="1"/>
</dbReference>
<dbReference type="GO" id="GO:0016887">
    <property type="term" value="F:ATP hydrolysis activity"/>
    <property type="evidence" value="ECO:0007669"/>
    <property type="project" value="InterPro"/>
</dbReference>
<evidence type="ECO:0000259" key="4">
    <source>
        <dbReference type="PROSITE" id="PS50893"/>
    </source>
</evidence>
<protein>
    <recommendedName>
        <fullName evidence="4">ABC transporter domain-containing protein</fullName>
    </recommendedName>
</protein>
<proteinExistence type="predicted"/>
<dbReference type="Gene3D" id="3.40.50.300">
    <property type="entry name" value="P-loop containing nucleotide triphosphate hydrolases"/>
    <property type="match status" value="1"/>
</dbReference>
<dbReference type="InterPro" id="IPR051782">
    <property type="entry name" value="ABC_Transporter_VariousFunc"/>
</dbReference>
<keyword evidence="2" id="KW-0547">Nucleotide-binding</keyword>
<keyword evidence="1" id="KW-0813">Transport</keyword>
<dbReference type="PANTHER" id="PTHR42939:SF1">
    <property type="entry name" value="ABC TRANSPORTER ATP-BINDING PROTEIN ALBC-RELATED"/>
    <property type="match status" value="1"/>
</dbReference>
<evidence type="ECO:0000256" key="3">
    <source>
        <dbReference type="ARBA" id="ARBA00022840"/>
    </source>
</evidence>
<evidence type="ECO:0000256" key="2">
    <source>
        <dbReference type="ARBA" id="ARBA00022741"/>
    </source>
</evidence>
<evidence type="ECO:0000256" key="1">
    <source>
        <dbReference type="ARBA" id="ARBA00022448"/>
    </source>
</evidence>
<dbReference type="PATRIC" id="fig|301148.3.peg.785"/>
<keyword evidence="3" id="KW-0067">ATP-binding</keyword>
<dbReference type="Pfam" id="PF00005">
    <property type="entry name" value="ABC_tran"/>
    <property type="match status" value="1"/>
</dbReference>
<dbReference type="PROSITE" id="PS50893">
    <property type="entry name" value="ABC_TRANSPORTER_2"/>
    <property type="match status" value="1"/>
</dbReference>
<comment type="caution">
    <text evidence="5">The sequence shown here is derived from an EMBL/GenBank/DDBJ whole genome shotgun (WGS) entry which is preliminary data.</text>
</comment>
<dbReference type="Proteomes" id="UP000075683">
    <property type="component" value="Unassembled WGS sequence"/>
</dbReference>
<organism evidence="5 6">
    <name type="scientific">Caldibacillus debilis</name>
    <dbReference type="NCBI Taxonomy" id="301148"/>
    <lineage>
        <taxon>Bacteria</taxon>
        <taxon>Bacillati</taxon>
        <taxon>Bacillota</taxon>
        <taxon>Bacilli</taxon>
        <taxon>Bacillales</taxon>
        <taxon>Bacillaceae</taxon>
        <taxon>Caldibacillus</taxon>
    </lineage>
</organism>
<dbReference type="AlphaFoldDB" id="A0A150LLZ7"/>
<evidence type="ECO:0000313" key="5">
    <source>
        <dbReference type="EMBL" id="KYD12792.1"/>
    </source>
</evidence>
<dbReference type="GO" id="GO:0005524">
    <property type="term" value="F:ATP binding"/>
    <property type="evidence" value="ECO:0007669"/>
    <property type="project" value="UniProtKB-KW"/>
</dbReference>
<dbReference type="EMBL" id="LQYT01000090">
    <property type="protein sequence ID" value="KYD12792.1"/>
    <property type="molecule type" value="Genomic_DNA"/>
</dbReference>
<dbReference type="STRING" id="301148.B4135_0391"/>
<sequence>MRVEFNGVSLRYNTFEALKQITLRLEGEKIYGLLGRNGAGKTSLLTLLAAYREPTEGTITVNGQIHFENEKIMPDIAFLYERDYKEESETAKEVLEMAERYRPAYDREYAEYLVRRFKLPLEKPVKKLSKGMQSAMNVTLGLASRTAITIFDEVYLGMDAPTREIFYRELLEDQTRHPRMFILSTHLVSEMDHLFDEVIILDKGKVVVQEAYDRLVSRGVTVTGDERIVDPFVEGKKILNEQRLGKTKSVTLYGAFTEEEMARARSEGLDVGPVSLQDLFIFLTGEED</sequence>
<dbReference type="InterPro" id="IPR003439">
    <property type="entry name" value="ABC_transporter-like_ATP-bd"/>
</dbReference>
<gene>
    <name evidence="5" type="ORF">B4135_0391</name>
</gene>
<reference evidence="5 6" key="1">
    <citation type="submission" date="2016-01" db="EMBL/GenBank/DDBJ databases">
        <title>Draft Genome Sequences of Seven Thermophilic Sporeformers Isolated from Foods.</title>
        <authorList>
            <person name="Berendsen E.M."/>
            <person name="Wells-Bennik M.H."/>
            <person name="Krawcyk A.O."/>
            <person name="De Jong A."/>
            <person name="Holsappel S."/>
            <person name="Eijlander R.T."/>
            <person name="Kuipers O.P."/>
        </authorList>
    </citation>
    <scope>NUCLEOTIDE SEQUENCE [LARGE SCALE GENOMIC DNA]</scope>
    <source>
        <strain evidence="5 6">B4135</strain>
    </source>
</reference>
<dbReference type="SUPFAM" id="SSF52540">
    <property type="entry name" value="P-loop containing nucleoside triphosphate hydrolases"/>
    <property type="match status" value="1"/>
</dbReference>
<evidence type="ECO:0000313" key="6">
    <source>
        <dbReference type="Proteomes" id="UP000075683"/>
    </source>
</evidence>
<feature type="domain" description="ABC transporter" evidence="4">
    <location>
        <begin position="3"/>
        <end position="228"/>
    </location>
</feature>
<dbReference type="InterPro" id="IPR003593">
    <property type="entry name" value="AAA+_ATPase"/>
</dbReference>
<accession>A0A150LLZ7</accession>
<name>A0A150LLZ7_9BACI</name>
<dbReference type="InterPro" id="IPR027417">
    <property type="entry name" value="P-loop_NTPase"/>
</dbReference>